<keyword evidence="2" id="KW-0378">Hydrolase</keyword>
<dbReference type="InterPro" id="IPR036138">
    <property type="entry name" value="PBP_dimer_sf"/>
</dbReference>
<keyword evidence="4" id="KW-1133">Transmembrane helix</keyword>
<dbReference type="GO" id="GO:0008658">
    <property type="term" value="F:penicillin binding"/>
    <property type="evidence" value="ECO:0007669"/>
    <property type="project" value="InterPro"/>
</dbReference>
<evidence type="ECO:0000256" key="1">
    <source>
        <dbReference type="ARBA" id="ARBA00004370"/>
    </source>
</evidence>
<dbReference type="Pfam" id="PF00905">
    <property type="entry name" value="Transpeptidase"/>
    <property type="match status" value="1"/>
</dbReference>
<dbReference type="GO" id="GO:0071555">
    <property type="term" value="P:cell wall organization"/>
    <property type="evidence" value="ECO:0007669"/>
    <property type="project" value="TreeGrafter"/>
</dbReference>
<proteinExistence type="predicted"/>
<dbReference type="InterPro" id="IPR005311">
    <property type="entry name" value="PBP_dimer"/>
</dbReference>
<keyword evidence="3 4" id="KW-0472">Membrane</keyword>
<gene>
    <name evidence="7" type="ORF">E7027_03840</name>
</gene>
<dbReference type="InterPro" id="IPR001460">
    <property type="entry name" value="PCN-bd_Tpept"/>
</dbReference>
<dbReference type="Pfam" id="PF03717">
    <property type="entry name" value="PBP_dimer"/>
    <property type="match status" value="1"/>
</dbReference>
<feature type="domain" description="Penicillin-binding protein dimerisation" evidence="6">
    <location>
        <begin position="65"/>
        <end position="210"/>
    </location>
</feature>
<evidence type="ECO:0000259" key="6">
    <source>
        <dbReference type="Pfam" id="PF03717"/>
    </source>
</evidence>
<evidence type="ECO:0000256" key="4">
    <source>
        <dbReference type="SAM" id="Phobius"/>
    </source>
</evidence>
<evidence type="ECO:0000256" key="2">
    <source>
        <dbReference type="ARBA" id="ARBA00022645"/>
    </source>
</evidence>
<reference evidence="7" key="1">
    <citation type="submission" date="2019-04" db="EMBL/GenBank/DDBJ databases">
        <title>Evolution of Biomass-Degrading Anaerobic Consortia Revealed by Metagenomics.</title>
        <authorList>
            <person name="Peng X."/>
        </authorList>
    </citation>
    <scope>NUCLEOTIDE SEQUENCE</scope>
    <source>
        <strain evidence="7">SIG66</strain>
    </source>
</reference>
<name>A0A928DPV3_9BACT</name>
<dbReference type="AlphaFoldDB" id="A0A928DPV3"/>
<evidence type="ECO:0000259" key="5">
    <source>
        <dbReference type="Pfam" id="PF00905"/>
    </source>
</evidence>
<evidence type="ECO:0000313" key="8">
    <source>
        <dbReference type="Proteomes" id="UP000725649"/>
    </source>
</evidence>
<dbReference type="EMBL" id="SUVG01000004">
    <property type="protein sequence ID" value="MBE6421246.1"/>
    <property type="molecule type" value="Genomic_DNA"/>
</dbReference>
<keyword evidence="2" id="KW-0645">Protease</keyword>
<dbReference type="GO" id="GO:0005886">
    <property type="term" value="C:plasma membrane"/>
    <property type="evidence" value="ECO:0007669"/>
    <property type="project" value="TreeGrafter"/>
</dbReference>
<dbReference type="Gene3D" id="3.30.450.330">
    <property type="match status" value="1"/>
</dbReference>
<dbReference type="InterPro" id="IPR050515">
    <property type="entry name" value="Beta-lactam/transpept"/>
</dbReference>
<comment type="subcellular location">
    <subcellularLocation>
        <location evidence="1">Membrane</location>
    </subcellularLocation>
</comment>
<accession>A0A928DPV3</accession>
<evidence type="ECO:0000313" key="7">
    <source>
        <dbReference type="EMBL" id="MBE6421246.1"/>
    </source>
</evidence>
<feature type="transmembrane region" description="Helical" evidence="4">
    <location>
        <begin position="20"/>
        <end position="38"/>
    </location>
</feature>
<sequence>MFKKKSSSPFVFNVKKRMRVIGLCILVSPLIIFSRLFYVQTFLYEEYSSQAEKSIYTYLAEDRLRGKILDVNGRELAESVRTHSCGISKKYVKDKNKTISFLAETLGMSKKEITDEWNKPNRKFFFVAKKIKPDNYIKISKILRTPLGQGLDLTPEYERIHPYGESALDIVGAANSKNLGLSGVEQMFNRELSQDISKKRAKRVRRGEIIYDRKLKEELSVANVYLTIDEVAQYYVETALKKAVENVGAEHGIALVQEPSTGKILAAASFFEENGKYVIKDGQSLAFQFAYEPGSTFKTIAIASALDAGAVNITDSIDMENRRWEVARGFTVRDNQHDKDYLSIPEIMQLSSNIGAGKIAVEMGAKELYKYIKSFGFGTKTDINFRGESKGSVLAYNKWTRVDLATKGYGYGVLLTPIQLIGAYSAIANGGTLMQPHLIDRVEYAGGKVEKRSKPVKIRRVLTQETTDIMKKVLQSVVENGSGKRAQITGYNVAGKTGTAEKLSKEGTYGKRNHVVSFCGFVPVADPQFTILIILDNPTKYTFGGTAAAPVFKEIAERLLVMKGVKPDQVDFE</sequence>
<feature type="domain" description="Penicillin-binding protein transpeptidase" evidence="5">
    <location>
        <begin position="252"/>
        <end position="556"/>
    </location>
</feature>
<dbReference type="SUPFAM" id="SSF56601">
    <property type="entry name" value="beta-lactamase/transpeptidase-like"/>
    <property type="match status" value="1"/>
</dbReference>
<dbReference type="InterPro" id="IPR012338">
    <property type="entry name" value="Beta-lactam/transpept-like"/>
</dbReference>
<evidence type="ECO:0000256" key="3">
    <source>
        <dbReference type="ARBA" id="ARBA00023136"/>
    </source>
</evidence>
<organism evidence="7 8">
    <name type="scientific">Candidatus Avelusimicrobium gallicola</name>
    <dbReference type="NCBI Taxonomy" id="2562704"/>
    <lineage>
        <taxon>Bacteria</taxon>
        <taxon>Pseudomonadati</taxon>
        <taxon>Elusimicrobiota</taxon>
        <taxon>Elusimicrobia</taxon>
        <taxon>Elusimicrobiales</taxon>
        <taxon>Elusimicrobiaceae</taxon>
        <taxon>Candidatus Avelusimicrobium</taxon>
    </lineage>
</organism>
<keyword evidence="2" id="KW-0121">Carboxypeptidase</keyword>
<keyword evidence="4" id="KW-0812">Transmembrane</keyword>
<comment type="caution">
    <text evidence="7">The sequence shown here is derived from an EMBL/GenBank/DDBJ whole genome shotgun (WGS) entry which is preliminary data.</text>
</comment>
<dbReference type="PANTHER" id="PTHR30627:SF1">
    <property type="entry name" value="PEPTIDOGLYCAN D,D-TRANSPEPTIDASE FTSI"/>
    <property type="match status" value="1"/>
</dbReference>
<dbReference type="SUPFAM" id="SSF56519">
    <property type="entry name" value="Penicillin binding protein dimerisation domain"/>
    <property type="match status" value="1"/>
</dbReference>
<dbReference type="Gene3D" id="3.90.1310.10">
    <property type="entry name" value="Penicillin-binding protein 2a (Domain 2)"/>
    <property type="match status" value="1"/>
</dbReference>
<dbReference type="Proteomes" id="UP000725649">
    <property type="component" value="Unassembled WGS sequence"/>
</dbReference>
<protein>
    <submittedName>
        <fullName evidence="7">Penicillin-binding protein 2</fullName>
    </submittedName>
</protein>
<dbReference type="Gene3D" id="3.40.710.10">
    <property type="entry name" value="DD-peptidase/beta-lactamase superfamily"/>
    <property type="match status" value="1"/>
</dbReference>
<dbReference type="GO" id="GO:0004180">
    <property type="term" value="F:carboxypeptidase activity"/>
    <property type="evidence" value="ECO:0007669"/>
    <property type="project" value="UniProtKB-KW"/>
</dbReference>
<dbReference type="PANTHER" id="PTHR30627">
    <property type="entry name" value="PEPTIDOGLYCAN D,D-TRANSPEPTIDASE"/>
    <property type="match status" value="1"/>
</dbReference>